<evidence type="ECO:0000313" key="2">
    <source>
        <dbReference type="EMBL" id="SFX58150.1"/>
    </source>
</evidence>
<dbReference type="Proteomes" id="UP000181909">
    <property type="component" value="Unassembled WGS sequence"/>
</dbReference>
<evidence type="ECO:0000259" key="1">
    <source>
        <dbReference type="PROSITE" id="PS50042"/>
    </source>
</evidence>
<dbReference type="EMBL" id="FPJO01000004">
    <property type="protein sequence ID" value="SFX58150.1"/>
    <property type="molecule type" value="Genomic_DNA"/>
</dbReference>
<keyword evidence="2" id="KW-0418">Kinase</keyword>
<dbReference type="STRING" id="1893.SAMN02787144_1004158"/>
<dbReference type="SUPFAM" id="SSF51206">
    <property type="entry name" value="cAMP-binding domain-like"/>
    <property type="match status" value="1"/>
</dbReference>
<dbReference type="AlphaFoldDB" id="A0A1K1Y8T5"/>
<dbReference type="PROSITE" id="PS50042">
    <property type="entry name" value="CNMP_BINDING_3"/>
    <property type="match status" value="1"/>
</dbReference>
<reference evidence="2 3" key="1">
    <citation type="submission" date="2016-11" db="EMBL/GenBank/DDBJ databases">
        <authorList>
            <person name="Jaros S."/>
            <person name="Januszkiewicz K."/>
            <person name="Wedrychowicz H."/>
        </authorList>
    </citation>
    <scope>NUCLEOTIDE SEQUENCE [LARGE SCALE GENOMIC DNA]</scope>
    <source>
        <strain evidence="2 3">OK807</strain>
    </source>
</reference>
<gene>
    <name evidence="2" type="ORF">SAMN02787144_1004158</name>
</gene>
<protein>
    <submittedName>
        <fullName evidence="2">cAMP-binding domain of CRP or a regulatory subunit of cAMP-dependent protein kinases</fullName>
    </submittedName>
</protein>
<dbReference type="InterPro" id="IPR014710">
    <property type="entry name" value="RmlC-like_jellyroll"/>
</dbReference>
<proteinExistence type="predicted"/>
<accession>A0A1K1Y8T5</accession>
<dbReference type="GO" id="GO:0016301">
    <property type="term" value="F:kinase activity"/>
    <property type="evidence" value="ECO:0007669"/>
    <property type="project" value="UniProtKB-KW"/>
</dbReference>
<organism evidence="2 3">
    <name type="scientific">Streptomyces atratus</name>
    <dbReference type="NCBI Taxonomy" id="1893"/>
    <lineage>
        <taxon>Bacteria</taxon>
        <taxon>Bacillati</taxon>
        <taxon>Actinomycetota</taxon>
        <taxon>Actinomycetes</taxon>
        <taxon>Kitasatosporales</taxon>
        <taxon>Streptomycetaceae</taxon>
        <taxon>Streptomyces</taxon>
    </lineage>
</organism>
<dbReference type="OrthoDB" id="290916at2"/>
<dbReference type="Gene3D" id="2.60.120.10">
    <property type="entry name" value="Jelly Rolls"/>
    <property type="match status" value="1"/>
</dbReference>
<dbReference type="RefSeq" id="WP_072484726.1">
    <property type="nucleotide sequence ID" value="NZ_CP108276.1"/>
</dbReference>
<keyword evidence="2" id="KW-0808">Transferase</keyword>
<name>A0A1K1Y8T5_STRAR</name>
<evidence type="ECO:0000313" key="3">
    <source>
        <dbReference type="Proteomes" id="UP000181909"/>
    </source>
</evidence>
<dbReference type="CDD" id="cd00038">
    <property type="entry name" value="CAP_ED"/>
    <property type="match status" value="1"/>
</dbReference>
<dbReference type="InterPro" id="IPR000595">
    <property type="entry name" value="cNMP-bd_dom"/>
</dbReference>
<dbReference type="Pfam" id="PF00027">
    <property type="entry name" value="cNMP_binding"/>
    <property type="match status" value="1"/>
</dbReference>
<feature type="domain" description="Cyclic nucleotide-binding" evidence="1">
    <location>
        <begin position="7"/>
        <end position="77"/>
    </location>
</feature>
<sequence>MSTARSLLDVIPPESRARLLDKASCEVPLVLGARLFEEGRRADRFWVIRSGQVEVDLHVPGRRAAVVETLGRDEMLGWSWLFPPHVWHLGARVIQAGQAVEFDAAAVRSLCEADAALGRSVYRFVAETVAERLYGTRTRLLQLYGPRADAPET</sequence>
<dbReference type="InterPro" id="IPR018490">
    <property type="entry name" value="cNMP-bd_dom_sf"/>
</dbReference>